<proteinExistence type="predicted"/>
<dbReference type="Pfam" id="PF08238">
    <property type="entry name" value="Sel1"/>
    <property type="match status" value="3"/>
</dbReference>
<gene>
    <name evidence="1" type="ORF">SDC9_145145</name>
</gene>
<dbReference type="PANTHER" id="PTHR11102">
    <property type="entry name" value="SEL-1-LIKE PROTEIN"/>
    <property type="match status" value="1"/>
</dbReference>
<dbReference type="InterPro" id="IPR006597">
    <property type="entry name" value="Sel1-like"/>
</dbReference>
<accession>A0A645E7Q6</accession>
<organism evidence="1">
    <name type="scientific">bioreactor metagenome</name>
    <dbReference type="NCBI Taxonomy" id="1076179"/>
    <lineage>
        <taxon>unclassified sequences</taxon>
        <taxon>metagenomes</taxon>
        <taxon>ecological metagenomes</taxon>
    </lineage>
</organism>
<sequence>MGVSQDIKEGLTLLRRSALQGNLDAQVFCGQIYDNGSYCVRQDSLEALKWYRMAAKQGDSRSQIKLAVCYAHGHEMSQDLSYAYAWAIIGLSNPRINEEQKRILENITSKIEVTLTPKEYKRIHKIIMDLGTEANNSEARQKYN</sequence>
<dbReference type="SUPFAM" id="SSF81901">
    <property type="entry name" value="HCP-like"/>
    <property type="match status" value="1"/>
</dbReference>
<comment type="caution">
    <text evidence="1">The sequence shown here is derived from an EMBL/GenBank/DDBJ whole genome shotgun (WGS) entry which is preliminary data.</text>
</comment>
<dbReference type="AlphaFoldDB" id="A0A645E7Q6"/>
<evidence type="ECO:0000313" key="1">
    <source>
        <dbReference type="EMBL" id="MPM97964.1"/>
    </source>
</evidence>
<dbReference type="InterPro" id="IPR011990">
    <property type="entry name" value="TPR-like_helical_dom_sf"/>
</dbReference>
<dbReference type="InterPro" id="IPR050767">
    <property type="entry name" value="Sel1_AlgK"/>
</dbReference>
<dbReference type="EMBL" id="VSSQ01044165">
    <property type="protein sequence ID" value="MPM97964.1"/>
    <property type="molecule type" value="Genomic_DNA"/>
</dbReference>
<dbReference type="PANTHER" id="PTHR11102:SF160">
    <property type="entry name" value="ERAD-ASSOCIATED E3 UBIQUITIN-PROTEIN LIGASE COMPONENT HRD3"/>
    <property type="match status" value="1"/>
</dbReference>
<dbReference type="SMART" id="SM00671">
    <property type="entry name" value="SEL1"/>
    <property type="match status" value="2"/>
</dbReference>
<reference evidence="1" key="1">
    <citation type="submission" date="2019-08" db="EMBL/GenBank/DDBJ databases">
        <authorList>
            <person name="Kucharzyk K."/>
            <person name="Murdoch R.W."/>
            <person name="Higgins S."/>
            <person name="Loffler F."/>
        </authorList>
    </citation>
    <scope>NUCLEOTIDE SEQUENCE</scope>
</reference>
<dbReference type="Gene3D" id="1.25.40.10">
    <property type="entry name" value="Tetratricopeptide repeat domain"/>
    <property type="match status" value="1"/>
</dbReference>
<name>A0A645E7Q6_9ZZZZ</name>
<evidence type="ECO:0008006" key="2">
    <source>
        <dbReference type="Google" id="ProtNLM"/>
    </source>
</evidence>
<protein>
    <recommendedName>
        <fullName evidence="2">Secretory immunoglobulin A-binding protein EsiB</fullName>
    </recommendedName>
</protein>